<evidence type="ECO:0000259" key="2">
    <source>
        <dbReference type="Pfam" id="PF23162"/>
    </source>
</evidence>
<keyword evidence="1" id="KW-0378">Hydrolase</keyword>
<dbReference type="PANTHER" id="PTHR35372:SF2">
    <property type="entry name" value="SF3 HELICASE DOMAIN-CONTAINING PROTEIN"/>
    <property type="match status" value="1"/>
</dbReference>
<dbReference type="EMBL" id="MK500604">
    <property type="protein sequence ID" value="QBK93735.1"/>
    <property type="molecule type" value="Genomic_DNA"/>
</dbReference>
<feature type="domain" description="C962R-like N-terminal AEP" evidence="2">
    <location>
        <begin position="32"/>
        <end position="195"/>
    </location>
</feature>
<dbReference type="PANTHER" id="PTHR35372">
    <property type="entry name" value="ATP BINDING PROTEIN-RELATED"/>
    <property type="match status" value="1"/>
</dbReference>
<dbReference type="InterPro" id="IPR027417">
    <property type="entry name" value="P-loop_NTPase"/>
</dbReference>
<dbReference type="InterPro" id="IPR051620">
    <property type="entry name" value="ORF904-like_C"/>
</dbReference>
<protein>
    <submittedName>
        <fullName evidence="3">D5-like helicase-primase</fullName>
    </submittedName>
</protein>
<name>A0A481ZE88_9VIRU</name>
<organism evidence="3">
    <name type="scientific">Pithovirus LCPAC406</name>
    <dbReference type="NCBI Taxonomy" id="2506599"/>
    <lineage>
        <taxon>Viruses</taxon>
        <taxon>Pithoviruses</taxon>
    </lineage>
</organism>
<proteinExistence type="predicted"/>
<dbReference type="Pfam" id="PF23162">
    <property type="entry name" value="AEP_C962R"/>
    <property type="match status" value="1"/>
</dbReference>
<dbReference type="InterPro" id="IPR056443">
    <property type="entry name" value="AEP_C962R"/>
</dbReference>
<dbReference type="GO" id="GO:0004386">
    <property type="term" value="F:helicase activity"/>
    <property type="evidence" value="ECO:0007669"/>
    <property type="project" value="UniProtKB-KW"/>
</dbReference>
<reference evidence="3" key="1">
    <citation type="journal article" date="2019" name="MBio">
        <title>Virus Genomes from Deep Sea Sediments Expand the Ocean Megavirome and Support Independent Origins of Viral Gigantism.</title>
        <authorList>
            <person name="Backstrom D."/>
            <person name="Yutin N."/>
            <person name="Jorgensen S.L."/>
            <person name="Dharamshi J."/>
            <person name="Homa F."/>
            <person name="Zaremba-Niedwiedzka K."/>
            <person name="Spang A."/>
            <person name="Wolf Y.I."/>
            <person name="Koonin E.V."/>
            <person name="Ettema T.J."/>
        </authorList>
    </citation>
    <scope>NUCLEOTIDE SEQUENCE</scope>
</reference>
<evidence type="ECO:0000256" key="1">
    <source>
        <dbReference type="ARBA" id="ARBA00022801"/>
    </source>
</evidence>
<dbReference type="Gene3D" id="3.40.50.300">
    <property type="entry name" value="P-loop containing nucleotide triphosphate hydrolases"/>
    <property type="match status" value="1"/>
</dbReference>
<keyword evidence="3" id="KW-0347">Helicase</keyword>
<keyword evidence="3" id="KW-0547">Nucleotide-binding</keyword>
<evidence type="ECO:0000313" key="3">
    <source>
        <dbReference type="EMBL" id="QBK93735.1"/>
    </source>
</evidence>
<keyword evidence="3" id="KW-0067">ATP-binding</keyword>
<gene>
    <name evidence="3" type="ORF">LCPAC406_00490</name>
</gene>
<accession>A0A481ZE88</accession>
<sequence>MQKNKMEDWRSFFVLSDVKTHQLGCDDSYTLLPESNRKSFWYHYLEDDNHPLSIKEIFDDIVPLITDFDFIFVNQNHEPAYSDRFVETLFTVHQDIIINHLNFSTPIDQRLFGCTFEESIEKLGEGISKLKLHFHFPYVRIERDLVTKFFIPLLIKTLKEKSTMDNMNKQPCESWTNIIRSHYEPLALYGSSKRTLTGCYDREDDRCVRIPMANLINYTKVEYHSDVEHMDIERLKDLSIDGLFYLPFILSSNFNPPGDTYPVDRDEEESVNYNYFPTTLEMSKEFLNMLSRHRATNLAYWMSIGRCLYSVTKGTNIGLSLWKQFTQKHSGEGDEKDFDESDYYSKFEGNPLTEKTLAWFASKDNPREYNIWRNNWFGSELNKTLTNGEIRQTDIAELIYKCFWLKYICSSYEHKEWYCFEFGTWFKTDGYAAIKKDIRKDLIQKLENEKTLLKYQANDPNIIQDKDFIDTITAKICTIVKLLDHKHLGSPGWTNTVIRESSTYFHRRDVANLMNDNVNLMGLSNGVIEAYETGAFFREGTPEDFVSKKVDIVWIDQTIESGSVVRLLNYLKEVFPDEELRMYTRKIAAGWIRSGNPYKKFIIFTGDTDGSKSIYKKIIETAYGLETYVFNVPITMFTQKRKSGPSPEMSQGKCAKLLICQEPDNNETMNGGIVKEMSGGDSQYTRKLYSNGGSIKATFQVIEICNKPPKFLDADQAIIQRMVFVLFLSLFKRAGRILTDEEKEKYGENVYDIDPFFDAKIPDLARAYIWLCVHDFPLYLSEGIEIQPQIVKDYTKDYWETTNTYSMFLVENVEMNLADDDRYTSREMYKDFSKWFRECYPGTGRIPRDVFMKNIEQRIGEPVDGAWNNMRGIGAPSIFDSQYR</sequence>
<dbReference type="GO" id="GO:0016787">
    <property type="term" value="F:hydrolase activity"/>
    <property type="evidence" value="ECO:0007669"/>
    <property type="project" value="UniProtKB-KW"/>
</dbReference>